<evidence type="ECO:0000313" key="1">
    <source>
        <dbReference type="EMBL" id="CAA9890562.1"/>
    </source>
</evidence>
<comment type="caution">
    <text evidence="1">The sequence shown here is derived from an EMBL/GenBank/DDBJ whole genome shotgun (WGS) entry which is preliminary data.</text>
</comment>
<gene>
    <name evidence="1" type="ORF">METHB2_240035</name>
</gene>
<reference evidence="1 2" key="1">
    <citation type="submission" date="2020-02" db="EMBL/GenBank/DDBJ databases">
        <authorList>
            <person name="Hogendoorn C."/>
        </authorList>
    </citation>
    <scope>NUCLEOTIDE SEQUENCE [LARGE SCALE GENOMIC DNA]</scope>
    <source>
        <strain evidence="1">METHB21</strain>
    </source>
</reference>
<evidence type="ECO:0000313" key="2">
    <source>
        <dbReference type="Proteomes" id="UP000494216"/>
    </source>
</evidence>
<dbReference type="EMBL" id="CADCXN010000052">
    <property type="protein sequence ID" value="CAA9890562.1"/>
    <property type="molecule type" value="Genomic_DNA"/>
</dbReference>
<name>A0A8S0XS77_9GAMM</name>
<organism evidence="1 2">
    <name type="scientific">Candidatus Methylobacter favarea</name>
    <dbReference type="NCBI Taxonomy" id="2707345"/>
    <lineage>
        <taxon>Bacteria</taxon>
        <taxon>Pseudomonadati</taxon>
        <taxon>Pseudomonadota</taxon>
        <taxon>Gammaproteobacteria</taxon>
        <taxon>Methylococcales</taxon>
        <taxon>Methylococcaceae</taxon>
        <taxon>Methylobacter</taxon>
    </lineage>
</organism>
<proteinExistence type="predicted"/>
<sequence>MVNTLGKIDAWTEHDAILLEDLAQSTQLPFQDNFPGHVAIQSMVLAELEIAYLRRI</sequence>
<keyword evidence="2" id="KW-1185">Reference proteome</keyword>
<protein>
    <submittedName>
        <fullName evidence="1">Uncharacterized protein</fullName>
    </submittedName>
</protein>
<accession>A0A8S0XS77</accession>
<dbReference type="AlphaFoldDB" id="A0A8S0XS77"/>
<dbReference type="Proteomes" id="UP000494216">
    <property type="component" value="Unassembled WGS sequence"/>
</dbReference>